<accession>A0AAD9LFJ5</accession>
<dbReference type="AlphaFoldDB" id="A0AAD9LFJ5"/>
<feature type="region of interest" description="Disordered" evidence="2">
    <location>
        <begin position="697"/>
        <end position="730"/>
    </location>
</feature>
<evidence type="ECO:0000256" key="2">
    <source>
        <dbReference type="SAM" id="MobiDB-lite"/>
    </source>
</evidence>
<evidence type="ECO:0000256" key="1">
    <source>
        <dbReference type="SAM" id="Coils"/>
    </source>
</evidence>
<name>A0AAD9LFJ5_9STRA</name>
<proteinExistence type="predicted"/>
<evidence type="ECO:0000313" key="3">
    <source>
        <dbReference type="EMBL" id="KAK1933682.1"/>
    </source>
</evidence>
<protein>
    <submittedName>
        <fullName evidence="3">Uncharacterized protein</fullName>
    </submittedName>
</protein>
<dbReference type="EMBL" id="JASMQC010000028">
    <property type="protein sequence ID" value="KAK1933682.1"/>
    <property type="molecule type" value="Genomic_DNA"/>
</dbReference>
<feature type="region of interest" description="Disordered" evidence="2">
    <location>
        <begin position="809"/>
        <end position="840"/>
    </location>
</feature>
<feature type="compositionally biased region" description="Basic residues" evidence="2">
    <location>
        <begin position="815"/>
        <end position="830"/>
    </location>
</feature>
<dbReference type="Proteomes" id="UP001259832">
    <property type="component" value="Unassembled WGS sequence"/>
</dbReference>
<reference evidence="3" key="1">
    <citation type="submission" date="2023-08" db="EMBL/GenBank/DDBJ databases">
        <title>Reference Genome Resource for the Citrus Pathogen Phytophthora citrophthora.</title>
        <authorList>
            <person name="Moller H."/>
            <person name="Coetzee B."/>
            <person name="Rose L.J."/>
            <person name="Van Niekerk J.M."/>
        </authorList>
    </citation>
    <scope>NUCLEOTIDE SEQUENCE</scope>
    <source>
        <strain evidence="3">STE-U-9442</strain>
    </source>
</reference>
<organism evidence="3 4">
    <name type="scientific">Phytophthora citrophthora</name>
    <dbReference type="NCBI Taxonomy" id="4793"/>
    <lineage>
        <taxon>Eukaryota</taxon>
        <taxon>Sar</taxon>
        <taxon>Stramenopiles</taxon>
        <taxon>Oomycota</taxon>
        <taxon>Peronosporomycetes</taxon>
        <taxon>Peronosporales</taxon>
        <taxon>Peronosporaceae</taxon>
        <taxon>Phytophthora</taxon>
    </lineage>
</organism>
<feature type="region of interest" description="Disordered" evidence="2">
    <location>
        <begin position="599"/>
        <end position="662"/>
    </location>
</feature>
<gene>
    <name evidence="3" type="ORF">P3T76_011896</name>
</gene>
<feature type="coiled-coil region" evidence="1">
    <location>
        <begin position="422"/>
        <end position="463"/>
    </location>
</feature>
<comment type="caution">
    <text evidence="3">The sequence shown here is derived from an EMBL/GenBank/DDBJ whole genome shotgun (WGS) entry which is preliminary data.</text>
</comment>
<sequence length="856" mass="96398">MVAKKEKILQMEVTKLEKMLVQRNETICGLQESHEYLLTTNGQLLERTRLRREKLAPLRMLLDAEYGKDESSLCDSIGINELDATTEKCGVLKDILLGLVDKRAGLERQCMGLDEQVTRETAAVALKVEHLQEVRNTLMLLDEDIHSTQWNFENDKAELAQKDMQLNTASQNAQRQAITAEKVHTDLRADKNAIEDLRTTWKNYEGMAHEEHRQIAIANEDARRRLVLPMRTLSRPRRIWNHGCKNSAYANVECLNVSVELNVCPILQEDMANVTFFKREISLRKKQERNMLAITQSSIKAKDEQLRWLERQLEHLKNEHNEAAKARIADESAFQAFREEHKKTLSSLEAQIKDSEKELKTTERAVTARNRKVSTLNNKVVQKTKVLAEWEARIDTRRDQAKKSAATQELVDAEVLSTQNLLDQELRRLERTQQLRAAQEVESEELSSTCAVLESEIQHARNTLPTIKDSITATQTAIKNRTDEIRDKFLNTFVVGDAEVLIELLNKEIESWTTKDSDEIDETVARKTTKVLLDLQLKERYNALLTDTHKKYGKILKQKEKQFNAKQESLKKRAEEKEKLATASISEPKVGEEFISEMPERQGQCVSAKGDAHETRDNLAPEEQKSELERLSKEAASQKTLDVKNQRKSKGVSAHQPTSARRQIGLNLVDDSPQTDKELTDIVATTDASAVAITRSAKSNGGNAVRRPRLKRRTPAQKAGRSELTNASPTAMLHEGIADSIHTNLAFEVSIQDSLGSPVCCDEDPAASGAAHDTGSVNAAKKASGSIMPSLGSQTTAKGPLLQRVDQRNKDVVKRRTSKKALHRSRHPKPNRISLGRSQTCGSTADWTAVDAFSFD</sequence>
<keyword evidence="1" id="KW-0175">Coiled coil</keyword>
<feature type="compositionally biased region" description="Basic residues" evidence="2">
    <location>
        <begin position="706"/>
        <end position="715"/>
    </location>
</feature>
<evidence type="ECO:0000313" key="4">
    <source>
        <dbReference type="Proteomes" id="UP001259832"/>
    </source>
</evidence>
<keyword evidence="4" id="KW-1185">Reference proteome</keyword>
<feature type="coiled-coil region" evidence="1">
    <location>
        <begin position="299"/>
        <end position="365"/>
    </location>
</feature>
<feature type="compositionally biased region" description="Basic and acidic residues" evidence="2">
    <location>
        <begin position="610"/>
        <end position="633"/>
    </location>
</feature>